<name>A0A9W7DT35_9STRA</name>
<feature type="transmembrane region" description="Helical" evidence="1">
    <location>
        <begin position="1504"/>
        <end position="1527"/>
    </location>
</feature>
<feature type="transmembrane region" description="Helical" evidence="1">
    <location>
        <begin position="1534"/>
        <end position="1552"/>
    </location>
</feature>
<feature type="transmembrane region" description="Helical" evidence="1">
    <location>
        <begin position="1558"/>
        <end position="1578"/>
    </location>
</feature>
<keyword evidence="1" id="KW-0472">Membrane</keyword>
<gene>
    <name evidence="2" type="ORF">TrST_g8092</name>
</gene>
<organism evidence="2 3">
    <name type="scientific">Triparma strigata</name>
    <dbReference type="NCBI Taxonomy" id="1606541"/>
    <lineage>
        <taxon>Eukaryota</taxon>
        <taxon>Sar</taxon>
        <taxon>Stramenopiles</taxon>
        <taxon>Ochrophyta</taxon>
        <taxon>Bolidophyceae</taxon>
        <taxon>Parmales</taxon>
        <taxon>Triparmaceae</taxon>
        <taxon>Triparma</taxon>
    </lineage>
</organism>
<dbReference type="OrthoDB" id="202129at2759"/>
<dbReference type="InterPro" id="IPR051213">
    <property type="entry name" value="START_lipid_transfer"/>
</dbReference>
<feature type="transmembrane region" description="Helical" evidence="1">
    <location>
        <begin position="1452"/>
        <end position="1472"/>
    </location>
</feature>
<evidence type="ECO:0000256" key="1">
    <source>
        <dbReference type="SAM" id="Phobius"/>
    </source>
</evidence>
<dbReference type="Proteomes" id="UP001165085">
    <property type="component" value="Unassembled WGS sequence"/>
</dbReference>
<keyword evidence="3" id="KW-1185">Reference proteome</keyword>
<reference evidence="3" key="1">
    <citation type="journal article" date="2023" name="Commun. Biol.">
        <title>Genome analysis of Parmales, the sister group of diatoms, reveals the evolutionary specialization of diatoms from phago-mixotrophs to photoautotrophs.</title>
        <authorList>
            <person name="Ban H."/>
            <person name="Sato S."/>
            <person name="Yoshikawa S."/>
            <person name="Yamada K."/>
            <person name="Nakamura Y."/>
            <person name="Ichinomiya M."/>
            <person name="Sato N."/>
            <person name="Blanc-Mathieu R."/>
            <person name="Endo H."/>
            <person name="Kuwata A."/>
            <person name="Ogata H."/>
        </authorList>
    </citation>
    <scope>NUCLEOTIDE SEQUENCE [LARGE SCALE GENOMIC DNA]</scope>
    <source>
        <strain evidence="3">NIES 3701</strain>
    </source>
</reference>
<accession>A0A9W7DT35</accession>
<proteinExistence type="predicted"/>
<comment type="caution">
    <text evidence="2">The sequence shown here is derived from an EMBL/GenBank/DDBJ whole genome shotgun (WGS) entry which is preliminary data.</text>
</comment>
<evidence type="ECO:0000313" key="3">
    <source>
        <dbReference type="Proteomes" id="UP001165085"/>
    </source>
</evidence>
<keyword evidence="1" id="KW-1133">Transmembrane helix</keyword>
<protein>
    <submittedName>
        <fullName evidence="2">Uncharacterized protein</fullName>
    </submittedName>
</protein>
<feature type="transmembrane region" description="Helical" evidence="1">
    <location>
        <begin position="1599"/>
        <end position="1618"/>
    </location>
</feature>
<dbReference type="PANTHER" id="PTHR19308">
    <property type="entry name" value="PHOSPHATIDYLCHOLINE TRANSFER PROTEIN"/>
    <property type="match status" value="1"/>
</dbReference>
<feature type="transmembrane region" description="Helical" evidence="1">
    <location>
        <begin position="1638"/>
        <end position="1654"/>
    </location>
</feature>
<dbReference type="EMBL" id="BRXY01000022">
    <property type="protein sequence ID" value="GMH53837.1"/>
    <property type="molecule type" value="Genomic_DNA"/>
</dbReference>
<dbReference type="PANTHER" id="PTHR19308:SF39">
    <property type="entry name" value="PHOSPHATIDYLCHOLINE TRANSFER PROTEIN"/>
    <property type="match status" value="1"/>
</dbReference>
<dbReference type="SUPFAM" id="SSF55961">
    <property type="entry name" value="Bet v1-like"/>
    <property type="match status" value="3"/>
</dbReference>
<evidence type="ECO:0000313" key="2">
    <source>
        <dbReference type="EMBL" id="GMH53837.1"/>
    </source>
</evidence>
<sequence length="1795" mass="203098">MVTNSVTFNAKIHEEPNKLLDSLLGDQMSTTNEKMYQEVVQDEIDGEIVTYWGFMLDKVTSCSTILRLVTSTTVQDHNEIRIAVSSVVEEELEETTLPSPHPAATKTFRLLFNKGTIILRPLPFGQTSFNFTALASLGIADEKDNSSQIRSSSNSSATDKRRSTKKLLSSGLGFLSGPDLAKIGFGVVKAEELFNKIALLVYERFEKKAVIDQRMKQHFIANIPIAPALTLAEEEIIKTSVNIANGIFKAKRITGTVNDLIEKFLYRDSEGGAAWGMTKANVDVAAITLFTELWLLDTYDHIGETKSAIREVWKDLDGTRGLQYTTSVSLPSGFKDRLFETWITWAIRVDAGRRTFIIAISPIEEYEGTHHKVIGTGNMQKATTRGVYIVKELTDNTCEWTWAQQLDLKIPGMPTKMWDLIAEQHLAWADGMQERFKRNGNAVDREKWNALATTMKALMGKPLMEDQVAVFERCLTLVGDGQEGVWKPLESPSSDVEMKIRYFLPGKGGRSVATGKASGVVDCSAEEVAAWLMDYCSNDMMRKHKEEGHLARLMVRDLARQNEITVATIKKMPFYLDNREAIVRVIWKSEKEKILVAFESVNRNLDYGASLRKTRLSTMGLWKIENLNDLNGVCQCRVSLIQWVDFRGIIPPWVTNKNITSILNVVQHAIGIFRQDMAIDTAVTKKVHTILTAWKDEQYSEEDDALLQRVRDKFEEPLKPELTDNRRSSLLRNLTGNLLQKRVGWRQLISPDVFVKLEGNIEENSTVGIGRATAIVDATILDCAAWELARMTREQTDVHCKDGGLDRKVVKLTDHSYIYYFARDFGVAGFAPREWLCKCVWKMLDENAMIVGFEDITEDNFPPGAGKDYVRASSGAFWKYERLLEIEGVPQTFVTYCQQANWKGFIPKTVANSKLSTMLLRISSMRKKFDKSLDIDARRRAALVQIILQEDIVNNEVGKSASKEFGMLFEDRSPCERASERFGMADSLICTSRLGGLVWGKTSINFTAELEEVAAFIWDFGSRANMEISRDIERTLEEEKDRSFRKFVTRRHELSSKHGSHHRDRTFASEMTLTRVHTDLIILRFSPVKGDKKNVRRSTIKARGSFAKRNTGTVDATENVAIRIRRLNGRRICLDYVCELAVGSTVSRRASQAFVEQRLAEIADMAVYFLRLVPLSDYKLEDGKALGYDLLWKVGLSKKKRIAKLKDAFRETRALRELIDEHPFMQAMLISVVRGNLNLNRPVKTKLVCMTEAEAIQIGKNLIPCLKSKKLIQAGVDQWRVQNRAVKELMDEHHWFKPMVVVLGKGIVKAAAWGLMWRVVVGAFLSMSDLVTDILVLKEYWEGGDATLLFRNLTLASLLASIGLQLLVVFIQNRRKQTSTMLKEAGIVIVGMKSPWDAYKVASGVGTEKGSEFSSMMELTMCKAIELFAESLPGIMIQLSSILKSLNSDSTISFVAVMSLVLSTCTTGFVSATISYDKDTDPTCRATFPAFYGYVPDSQQKRSILFLTMAILASVQSLLKSLLVVTLGSVSSKYAWVYLFADMALFLGIKALRRDFTYWLQVYGVLGFFISLICRIVAKVISDFTATIQLRHPYELGGLYFSMNSFFPLIGLILLLTFMEDGIFNDTTMMFLKEVTKILGGILVSMAILFFLLINKYYRRTFYSTDTAVHTVLLTFINGEEEEKAGVLGHHSSYWEPFEDKLEKWIETNWDRWEEEKPEWFTDRFKENVPDELALKRNKGNSPAKKRSFLANALQARNSNVKLQKVEPKEGIVGGTRIDMDEFKSEIFKRSGSFF</sequence>
<keyword evidence="1" id="KW-0812">Transmembrane</keyword>
<dbReference type="InterPro" id="IPR023393">
    <property type="entry name" value="START-like_dom_sf"/>
</dbReference>
<dbReference type="Gene3D" id="3.30.530.20">
    <property type="match status" value="2"/>
</dbReference>
<feature type="transmembrane region" description="Helical" evidence="1">
    <location>
        <begin position="1349"/>
        <end position="1371"/>
    </location>
</feature>